<dbReference type="AlphaFoldDB" id="A0A6L3ATT3"/>
<dbReference type="Pfam" id="PF03050">
    <property type="entry name" value="DDE_Tnp_IS66"/>
    <property type="match status" value="1"/>
</dbReference>
<dbReference type="NCBIfam" id="NF033517">
    <property type="entry name" value="transpos_IS66"/>
    <property type="match status" value="1"/>
</dbReference>
<organism evidence="3 4">
    <name type="scientific">Azospirillum brasilense</name>
    <dbReference type="NCBI Taxonomy" id="192"/>
    <lineage>
        <taxon>Bacteria</taxon>
        <taxon>Pseudomonadati</taxon>
        <taxon>Pseudomonadota</taxon>
        <taxon>Alphaproteobacteria</taxon>
        <taxon>Rhodospirillales</taxon>
        <taxon>Azospirillaceae</taxon>
        <taxon>Azospirillum</taxon>
    </lineage>
</organism>
<feature type="domain" description="Transposase IS66 C-terminal" evidence="2">
    <location>
        <begin position="264"/>
        <end position="303"/>
    </location>
</feature>
<dbReference type="Proteomes" id="UP000476837">
    <property type="component" value="Unassembled WGS sequence"/>
</dbReference>
<dbReference type="PANTHER" id="PTHR33678">
    <property type="entry name" value="BLL1576 PROTEIN"/>
    <property type="match status" value="1"/>
</dbReference>
<evidence type="ECO:0000259" key="2">
    <source>
        <dbReference type="Pfam" id="PF13817"/>
    </source>
</evidence>
<dbReference type="EMBL" id="QOKV01000045">
    <property type="protein sequence ID" value="KAA0676469.1"/>
    <property type="molecule type" value="Genomic_DNA"/>
</dbReference>
<accession>A0A6L3ATT3</accession>
<dbReference type="InterPro" id="IPR052344">
    <property type="entry name" value="Transposase-related"/>
</dbReference>
<proteinExistence type="predicted"/>
<gene>
    <name evidence="3" type="ORF">DS837_30840</name>
</gene>
<evidence type="ECO:0000259" key="1">
    <source>
        <dbReference type="Pfam" id="PF03050"/>
    </source>
</evidence>
<dbReference type="Pfam" id="PF13817">
    <property type="entry name" value="DDE_Tnp_IS66_C"/>
    <property type="match status" value="1"/>
</dbReference>
<evidence type="ECO:0000313" key="3">
    <source>
        <dbReference type="EMBL" id="KAA0676469.1"/>
    </source>
</evidence>
<dbReference type="PANTHER" id="PTHR33678:SF1">
    <property type="entry name" value="BLL1576 PROTEIN"/>
    <property type="match status" value="1"/>
</dbReference>
<name>A0A6L3ATT3_AZOBR</name>
<dbReference type="InterPro" id="IPR004291">
    <property type="entry name" value="Transposase_IS66_central"/>
</dbReference>
<sequence>MGRVAWWLSPLWERLLTDVLASPKLFVDDTYLPVLDKRAAAKAKGKKATRTGYLWGLGRDDAPWQGERPPAVAYVYTEDRVYARAAEVLAGYSGVLQVDGWGGFKRLIGKEEASTADVGPVTLAYCWAHGRRDVFDLHRSTGSPVAAEVLRRISLLYRVEEAIRGQPPDVRRAVRQEQSRPVVEALKVYVEEQLGRVSGKMPLAKALRYLLNHWGGLCVFLDDGRVEIDSNSIERRHRVVATVRRNSLFAGSDAGARSWAIFTSLIQTARLNDVDPVAWLTDVLERMASGAVKANDLDRLLPWNWKAERAATAA</sequence>
<protein>
    <submittedName>
        <fullName evidence="3">IS66 family transposase</fullName>
    </submittedName>
</protein>
<reference evidence="3 4" key="1">
    <citation type="submission" date="2018-07" db="EMBL/GenBank/DDBJ databases">
        <title>Genome sequence of Roseomonas fauriae ATCC 49958.</title>
        <authorList>
            <person name="Sant'Anna F.H."/>
            <person name="Baldani J.I."/>
            <person name="Zilli J.E."/>
            <person name="Reis V.M."/>
            <person name="Hartmann A."/>
            <person name="Cruz L."/>
            <person name="de Souza E.M."/>
            <person name="de Oliveira Pedrosa F."/>
            <person name="Passaglia L.M.P."/>
        </authorList>
    </citation>
    <scope>NUCLEOTIDE SEQUENCE [LARGE SCALE GENOMIC DNA]</scope>
    <source>
        <strain evidence="3 4">ATCC 49958</strain>
    </source>
</reference>
<dbReference type="InterPro" id="IPR039552">
    <property type="entry name" value="IS66_C"/>
</dbReference>
<feature type="domain" description="Transposase IS66 central" evidence="1">
    <location>
        <begin position="1"/>
        <end position="257"/>
    </location>
</feature>
<comment type="caution">
    <text evidence="3">The sequence shown here is derived from an EMBL/GenBank/DDBJ whole genome shotgun (WGS) entry which is preliminary data.</text>
</comment>
<evidence type="ECO:0000313" key="4">
    <source>
        <dbReference type="Proteomes" id="UP000476837"/>
    </source>
</evidence>